<dbReference type="SUPFAM" id="SSF51126">
    <property type="entry name" value="Pectin lyase-like"/>
    <property type="match status" value="1"/>
</dbReference>
<keyword evidence="3" id="KW-1185">Reference proteome</keyword>
<dbReference type="InterPro" id="IPR011050">
    <property type="entry name" value="Pectin_lyase_fold/virulence"/>
</dbReference>
<dbReference type="AlphaFoldDB" id="A0A813HGN9"/>
<feature type="region of interest" description="Disordered" evidence="1">
    <location>
        <begin position="120"/>
        <end position="139"/>
    </location>
</feature>
<dbReference type="OrthoDB" id="472608at2759"/>
<evidence type="ECO:0000256" key="1">
    <source>
        <dbReference type="SAM" id="MobiDB-lite"/>
    </source>
</evidence>
<sequence length="507" mass="53288">SEKWPTLAQAVAGSAGGTAIDILPGHYEELECLILDKPFEIEGPADQSATICVEQGIVCASLASGPGTGVLALRNLTLRSAQANVLTVSGPCALEFCNISGSGVGVHVVACKADCNNSNSNSSNNNNSNNNSSNNNNNNYLPQLTHNVIHGCAAGLCLSGGIHVMLQGNRIQNNTTGVVIIGLELSEGESDGLESLSRNYLAGNTQSDIQLVSLRARRGHELQQVSAEAVLSISCFSQACCITAPTDLGALLLRVNGGRTCLVLGQDESDPRVTLTSLGTLPCRGSWRSEALPLLSKAGLAERRRDFTRLTAPGGAEALFVVGPEQAPPLAWHWGTGREGEKVVAAGDVNAAVTQLASADLAVWLEQALTGAGCSMVEGLADRSIALLGASEGINFALEHCLTPALLHPHFLLLVSPGGQTRVAWLFFATNESRPGELSRGSGHLVRVISEDLNCPNTRCEVEAGVWMEFAVEVTDEADMSQVIARSTGKLRRAVDELNWDLVLAAE</sequence>
<protein>
    <recommendedName>
        <fullName evidence="4">Right handed beta helix domain-containing protein</fullName>
    </recommendedName>
</protein>
<gene>
    <name evidence="2" type="ORF">PGLA1383_LOCUS52283</name>
</gene>
<dbReference type="InterPro" id="IPR012334">
    <property type="entry name" value="Pectin_lyas_fold"/>
</dbReference>
<dbReference type="EMBL" id="CAJNNV010031565">
    <property type="protein sequence ID" value="CAE8636878.1"/>
    <property type="molecule type" value="Genomic_DNA"/>
</dbReference>
<evidence type="ECO:0000313" key="2">
    <source>
        <dbReference type="EMBL" id="CAE8636878.1"/>
    </source>
</evidence>
<organism evidence="2 3">
    <name type="scientific">Polarella glacialis</name>
    <name type="common">Dinoflagellate</name>
    <dbReference type="NCBI Taxonomy" id="89957"/>
    <lineage>
        <taxon>Eukaryota</taxon>
        <taxon>Sar</taxon>
        <taxon>Alveolata</taxon>
        <taxon>Dinophyceae</taxon>
        <taxon>Suessiales</taxon>
        <taxon>Suessiaceae</taxon>
        <taxon>Polarella</taxon>
    </lineage>
</organism>
<name>A0A813HGN9_POLGL</name>
<accession>A0A813HGN9</accession>
<feature type="non-terminal residue" evidence="2">
    <location>
        <position position="1"/>
    </location>
</feature>
<dbReference type="Gene3D" id="2.160.20.10">
    <property type="entry name" value="Single-stranded right-handed beta-helix, Pectin lyase-like"/>
    <property type="match status" value="1"/>
</dbReference>
<evidence type="ECO:0000313" key="3">
    <source>
        <dbReference type="Proteomes" id="UP000654075"/>
    </source>
</evidence>
<evidence type="ECO:0008006" key="4">
    <source>
        <dbReference type="Google" id="ProtNLM"/>
    </source>
</evidence>
<proteinExistence type="predicted"/>
<comment type="caution">
    <text evidence="2">The sequence shown here is derived from an EMBL/GenBank/DDBJ whole genome shotgun (WGS) entry which is preliminary data.</text>
</comment>
<reference evidence="2" key="1">
    <citation type="submission" date="2021-02" db="EMBL/GenBank/DDBJ databases">
        <authorList>
            <person name="Dougan E. K."/>
            <person name="Rhodes N."/>
            <person name="Thang M."/>
            <person name="Chan C."/>
        </authorList>
    </citation>
    <scope>NUCLEOTIDE SEQUENCE</scope>
</reference>
<dbReference type="Proteomes" id="UP000654075">
    <property type="component" value="Unassembled WGS sequence"/>
</dbReference>